<dbReference type="Proteomes" id="UP001054252">
    <property type="component" value="Unassembled WGS sequence"/>
</dbReference>
<keyword evidence="2" id="KW-1185">Reference proteome</keyword>
<dbReference type="EMBL" id="BPVZ01000031">
    <property type="protein sequence ID" value="GKV09870.1"/>
    <property type="molecule type" value="Genomic_DNA"/>
</dbReference>
<organism evidence="1 2">
    <name type="scientific">Rubroshorea leprosula</name>
    <dbReference type="NCBI Taxonomy" id="152421"/>
    <lineage>
        <taxon>Eukaryota</taxon>
        <taxon>Viridiplantae</taxon>
        <taxon>Streptophyta</taxon>
        <taxon>Embryophyta</taxon>
        <taxon>Tracheophyta</taxon>
        <taxon>Spermatophyta</taxon>
        <taxon>Magnoliopsida</taxon>
        <taxon>eudicotyledons</taxon>
        <taxon>Gunneridae</taxon>
        <taxon>Pentapetalae</taxon>
        <taxon>rosids</taxon>
        <taxon>malvids</taxon>
        <taxon>Malvales</taxon>
        <taxon>Dipterocarpaceae</taxon>
        <taxon>Rubroshorea</taxon>
    </lineage>
</organism>
<evidence type="ECO:0000313" key="1">
    <source>
        <dbReference type="EMBL" id="GKV09870.1"/>
    </source>
</evidence>
<gene>
    <name evidence="1" type="ORF">SLEP1_g21309</name>
</gene>
<comment type="caution">
    <text evidence="1">The sequence shown here is derived from an EMBL/GenBank/DDBJ whole genome shotgun (WGS) entry which is preliminary data.</text>
</comment>
<sequence length="40" mass="4591">MDEALLVSFIEGYPIRVVRKKAIISDEVCEGEDLKMMMMV</sequence>
<accession>A0AAV5JG59</accession>
<name>A0AAV5JG59_9ROSI</name>
<evidence type="ECO:0000313" key="2">
    <source>
        <dbReference type="Proteomes" id="UP001054252"/>
    </source>
</evidence>
<protein>
    <submittedName>
        <fullName evidence="1">Uncharacterized protein</fullName>
    </submittedName>
</protein>
<dbReference type="AlphaFoldDB" id="A0AAV5JG59"/>
<reference evidence="1 2" key="1">
    <citation type="journal article" date="2021" name="Commun. Biol.">
        <title>The genome of Shorea leprosula (Dipterocarpaceae) highlights the ecological relevance of drought in aseasonal tropical rainforests.</title>
        <authorList>
            <person name="Ng K.K.S."/>
            <person name="Kobayashi M.J."/>
            <person name="Fawcett J.A."/>
            <person name="Hatakeyama M."/>
            <person name="Paape T."/>
            <person name="Ng C.H."/>
            <person name="Ang C.C."/>
            <person name="Tnah L.H."/>
            <person name="Lee C.T."/>
            <person name="Nishiyama T."/>
            <person name="Sese J."/>
            <person name="O'Brien M.J."/>
            <person name="Copetti D."/>
            <person name="Mohd Noor M.I."/>
            <person name="Ong R.C."/>
            <person name="Putra M."/>
            <person name="Sireger I.Z."/>
            <person name="Indrioko S."/>
            <person name="Kosugi Y."/>
            <person name="Izuno A."/>
            <person name="Isagi Y."/>
            <person name="Lee S.L."/>
            <person name="Shimizu K.K."/>
        </authorList>
    </citation>
    <scope>NUCLEOTIDE SEQUENCE [LARGE SCALE GENOMIC DNA]</scope>
    <source>
        <strain evidence="1">214</strain>
    </source>
</reference>
<proteinExistence type="predicted"/>